<comment type="caution">
    <text evidence="7">The sequence shown here is derived from an EMBL/GenBank/DDBJ whole genome shotgun (WGS) entry which is preliminary data.</text>
</comment>
<organism evidence="7 8">
    <name type="scientific">Coccomyxa viridis</name>
    <dbReference type="NCBI Taxonomy" id="1274662"/>
    <lineage>
        <taxon>Eukaryota</taxon>
        <taxon>Viridiplantae</taxon>
        <taxon>Chlorophyta</taxon>
        <taxon>core chlorophytes</taxon>
        <taxon>Trebouxiophyceae</taxon>
        <taxon>Trebouxiophyceae incertae sedis</taxon>
        <taxon>Coccomyxaceae</taxon>
        <taxon>Coccomyxa</taxon>
    </lineage>
</organism>
<dbReference type="EMBL" id="CAXHTA020000008">
    <property type="protein sequence ID" value="CAL5223455.1"/>
    <property type="molecule type" value="Genomic_DNA"/>
</dbReference>
<keyword evidence="4" id="KW-0325">Glycoprotein</keyword>
<evidence type="ECO:0000256" key="2">
    <source>
        <dbReference type="ARBA" id="ARBA00022676"/>
    </source>
</evidence>
<dbReference type="PANTHER" id="PTHR31889">
    <property type="entry name" value="FUCOSYLTRANSFERASE 2-RELATED"/>
    <property type="match status" value="1"/>
</dbReference>
<comment type="subcellular location">
    <subcellularLocation>
        <location evidence="6">Golgi apparatus</location>
        <location evidence="6">Golgi stack membrane</location>
        <topology evidence="6">Single-pass type II membrane protein</topology>
    </subcellularLocation>
</comment>
<reference evidence="7 8" key="1">
    <citation type="submission" date="2024-06" db="EMBL/GenBank/DDBJ databases">
        <authorList>
            <person name="Kraege A."/>
            <person name="Thomma B."/>
        </authorList>
    </citation>
    <scope>NUCLEOTIDE SEQUENCE [LARGE SCALE GENOMIC DNA]</scope>
</reference>
<comment type="similarity">
    <text evidence="1 6">Belongs to the glycosyltransferase 37 family.</text>
</comment>
<protein>
    <recommendedName>
        <fullName evidence="6">Fucosyltransferase</fullName>
        <ecNumber evidence="6">2.4.1.-</ecNumber>
    </recommendedName>
</protein>
<keyword evidence="8" id="KW-1185">Reference proteome</keyword>
<proteinExistence type="inferred from homology"/>
<keyword evidence="6" id="KW-0333">Golgi apparatus</keyword>
<evidence type="ECO:0000256" key="5">
    <source>
        <dbReference type="ARBA" id="ARBA00023316"/>
    </source>
</evidence>
<gene>
    <name evidence="7" type="primary">g5974</name>
    <name evidence="7" type="ORF">VP750_LOCUS5114</name>
</gene>
<evidence type="ECO:0000256" key="4">
    <source>
        <dbReference type="ARBA" id="ARBA00023180"/>
    </source>
</evidence>
<dbReference type="Gene3D" id="3.40.50.11350">
    <property type="match status" value="1"/>
</dbReference>
<evidence type="ECO:0000256" key="1">
    <source>
        <dbReference type="ARBA" id="ARBA00010481"/>
    </source>
</evidence>
<keyword evidence="3 6" id="KW-0808">Transferase</keyword>
<dbReference type="EC" id="2.4.1.-" evidence="6"/>
<dbReference type="Pfam" id="PF03254">
    <property type="entry name" value="XG_FTase"/>
    <property type="match status" value="1"/>
</dbReference>
<evidence type="ECO:0000313" key="7">
    <source>
        <dbReference type="EMBL" id="CAL5223455.1"/>
    </source>
</evidence>
<evidence type="ECO:0000313" key="8">
    <source>
        <dbReference type="Proteomes" id="UP001497392"/>
    </source>
</evidence>
<keyword evidence="5 6" id="KW-0961">Cell wall biogenesis/degradation</keyword>
<dbReference type="Proteomes" id="UP001497392">
    <property type="component" value="Unassembled WGS sequence"/>
</dbReference>
<evidence type="ECO:0000256" key="3">
    <source>
        <dbReference type="ARBA" id="ARBA00022679"/>
    </source>
</evidence>
<comment type="function">
    <text evidence="6">May be involved in cell wall biosynthesis.</text>
</comment>
<name>A0ABP1FY66_9CHLO</name>
<sequence>MQLSHSRQPKYSIYTGIDKAARDMTQMQRSSQQIERALERVKIIQRGAGTLALESLLNNYKARHVECLHGTTLPRKYIVVEMWDEYAGLGNQFPSIITGLLMALLTERCLFINFPFYHKTFLSEVDFSWEHHTQRLMSFGHDVTKTPPHPIQFWKGEDLSNWLLKDQKTLYEPHYGIHLKNDPDYTAALLQANPYHAPFLQAVFPTGEMFQPLARFMLRVRPDLEEIVQDFKRKYFRPFTVGLQIRALKCDGGQGSIHCDELPMIENFVAVARSLQRSKGIPDSEFRVFVGADKRESYDKVVEIMGQDMVIYRPDNGVGTVKSKVIGVNNPGTPESALIDMRLLSECNELVVTVGSSYGSIASGIGGIAPVQMIHGKHENVQNPYWYKAITSEPCYWKGNIFLNNKDPFWGKLGPAEVQQFKSNPFWMQYTQCHCAT</sequence>
<accession>A0ABP1FY66</accession>
<dbReference type="PANTHER" id="PTHR31889:SF2">
    <property type="entry name" value="FUCOSYLTRANSFERASE 3"/>
    <property type="match status" value="1"/>
</dbReference>
<dbReference type="InterPro" id="IPR004938">
    <property type="entry name" value="XG_FTase"/>
</dbReference>
<keyword evidence="2 6" id="KW-0328">Glycosyltransferase</keyword>
<evidence type="ECO:0000256" key="6">
    <source>
        <dbReference type="RuleBase" id="RU367004"/>
    </source>
</evidence>